<organism evidence="1 2">
    <name type="scientific">Actinomyces ruminis</name>
    <dbReference type="NCBI Taxonomy" id="1937003"/>
    <lineage>
        <taxon>Bacteria</taxon>
        <taxon>Bacillati</taxon>
        <taxon>Actinomycetota</taxon>
        <taxon>Actinomycetes</taxon>
        <taxon>Actinomycetales</taxon>
        <taxon>Actinomycetaceae</taxon>
        <taxon>Actinomyces</taxon>
    </lineage>
</organism>
<keyword evidence="2" id="KW-1185">Reference proteome</keyword>
<name>A0ABX4MBI6_9ACTO</name>
<reference evidence="1 2" key="1">
    <citation type="submission" date="2017-10" db="EMBL/GenBank/DDBJ databases">
        <title>Draft genome sequence of cellulolytic Actinomyces sp CtC72 isolated from cattle rumen fluid.</title>
        <authorList>
            <person name="Joshi A.J."/>
            <person name="Vasudevan G."/>
            <person name="Lanjekar V.B."/>
            <person name="Hivarkar S."/>
            <person name="Engineer A."/>
            <person name="Pore S.D."/>
            <person name="Dhakephalkar P.K."/>
            <person name="Dagar S."/>
        </authorList>
    </citation>
    <scope>NUCLEOTIDE SEQUENCE [LARGE SCALE GENOMIC DNA]</scope>
    <source>
        <strain evidence="2">CtC72</strain>
    </source>
</reference>
<evidence type="ECO:0000313" key="2">
    <source>
        <dbReference type="Proteomes" id="UP000194577"/>
    </source>
</evidence>
<comment type="caution">
    <text evidence="1">The sequence shown here is derived from an EMBL/GenBank/DDBJ whole genome shotgun (WGS) entry which is preliminary data.</text>
</comment>
<dbReference type="Proteomes" id="UP000194577">
    <property type="component" value="Unassembled WGS sequence"/>
</dbReference>
<proteinExistence type="predicted"/>
<accession>A0ABX4MBI6</accession>
<evidence type="ECO:0000313" key="1">
    <source>
        <dbReference type="EMBL" id="PHP52820.1"/>
    </source>
</evidence>
<gene>
    <name evidence="1" type="ORF">BW737_006825</name>
</gene>
<dbReference type="EMBL" id="MTPX02000040">
    <property type="protein sequence ID" value="PHP52820.1"/>
    <property type="molecule type" value="Genomic_DNA"/>
</dbReference>
<sequence>MGGGTIDVPVDGNEGITFIDEDGTSINIQLPDIADAEGAEVLSDGTVVFPDEGAANSVIITDRGVQMLTTINDSDAPTRYSYDIDLQSDQHIELIDGGAVVVDEDGTAVLAAGSAWATDAEGKNIPTWYEIDGNTLTQVIDHTSIEDTVYPIVADPIWLAPWMVKCLVGIGIAGPQITAIASMGNPASILTAFGRGAFACVVGR</sequence>
<protein>
    <submittedName>
        <fullName evidence="1">Uncharacterized protein</fullName>
    </submittedName>
</protein>